<gene>
    <name evidence="3" type="ORF">Moror_1289</name>
</gene>
<accession>V2X6S2</accession>
<organism evidence="3 4">
    <name type="scientific">Moniliophthora roreri (strain MCA 2997)</name>
    <name type="common">Cocoa frosty pod rot fungus</name>
    <name type="synonym">Crinipellis roreri</name>
    <dbReference type="NCBI Taxonomy" id="1381753"/>
    <lineage>
        <taxon>Eukaryota</taxon>
        <taxon>Fungi</taxon>
        <taxon>Dikarya</taxon>
        <taxon>Basidiomycota</taxon>
        <taxon>Agaricomycotina</taxon>
        <taxon>Agaricomycetes</taxon>
        <taxon>Agaricomycetidae</taxon>
        <taxon>Agaricales</taxon>
        <taxon>Marasmiineae</taxon>
        <taxon>Marasmiaceae</taxon>
        <taxon>Moniliophthora</taxon>
    </lineage>
</organism>
<keyword evidence="2" id="KW-0812">Transmembrane</keyword>
<sequence>MSILQAELDYPRRVMVDDTDRRIRYEGGSWSLDKGSFDHRGVFGAPYNGTMHGTNQNGSSFSLTFEGQFIQVRGAKDTRNIPVADRNNEFALPDWSCKVDGHFIDAYYYFNTTEDTTNDVLCQEGNLAPGAHTFTLVVAINNPQTQMFWFDSIEYAPDPEVNLANETMRIYSHDPSIKYHNDSGAWIVGNYDSFVYAEREGASLSFDFNGTEVSLYTFIEGEEGHWQAAAANYIIDNSTSPTDFYISGSRPAPDGTSPTNYFNELLFTTPKLSPGPHTINLTLTDGRSPQNLTQGLTIDYFFVTVSDNSSQLNAIPESNSSFSTSRHKPVGAIVGGVIGGILGAALLGLGAFFLFKWWRKRNTRGKYHEIIPFDTESTTSYNPARFSVDSKRSRFERETSASASPSAASPSAASPSAAPAEPTVVERHHEDSGVRYPPQSVVVDVPPNYTES</sequence>
<dbReference type="Proteomes" id="UP000017559">
    <property type="component" value="Unassembled WGS sequence"/>
</dbReference>
<comment type="caution">
    <text evidence="3">The sequence shown here is derived from an EMBL/GenBank/DDBJ whole genome shotgun (WGS) entry which is preliminary data.</text>
</comment>
<dbReference type="Gene3D" id="2.60.120.260">
    <property type="entry name" value="Galactose-binding domain-like"/>
    <property type="match status" value="2"/>
</dbReference>
<keyword evidence="2" id="KW-1133">Transmembrane helix</keyword>
<evidence type="ECO:0000256" key="1">
    <source>
        <dbReference type="SAM" id="MobiDB-lite"/>
    </source>
</evidence>
<dbReference type="AlphaFoldDB" id="V2X6S2"/>
<keyword evidence="2" id="KW-0472">Membrane</keyword>
<dbReference type="STRING" id="1381753.V2X6S2"/>
<evidence type="ECO:0000313" key="3">
    <source>
        <dbReference type="EMBL" id="ESK88491.1"/>
    </source>
</evidence>
<dbReference type="HOGENOM" id="CLU_036313_1_0_1"/>
<dbReference type="EMBL" id="AWSO01000645">
    <property type="protein sequence ID" value="ESK88491.1"/>
    <property type="molecule type" value="Genomic_DNA"/>
</dbReference>
<name>V2X6S2_MONRO</name>
<evidence type="ECO:0000313" key="4">
    <source>
        <dbReference type="Proteomes" id="UP000017559"/>
    </source>
</evidence>
<dbReference type="OrthoDB" id="3029306at2759"/>
<feature type="compositionally biased region" description="Basic and acidic residues" evidence="1">
    <location>
        <begin position="389"/>
        <end position="399"/>
    </location>
</feature>
<reference evidence="3 4" key="1">
    <citation type="journal article" date="2014" name="BMC Genomics">
        <title>Genome and secretome analysis of the hemibiotrophic fungal pathogen, Moniliophthora roreri, which causes frosty pod rot disease of cacao: mechanisms of the biotrophic and necrotrophic phases.</title>
        <authorList>
            <person name="Meinhardt L.W."/>
            <person name="Costa G.G.L."/>
            <person name="Thomazella D.P.T."/>
            <person name="Teixeira P.J.P.L."/>
            <person name="Carazzolle M.F."/>
            <person name="Schuster S.C."/>
            <person name="Carlson J.E."/>
            <person name="Guiltinan M.J."/>
            <person name="Mieczkowski P."/>
            <person name="Farmer A."/>
            <person name="Ramaraj T."/>
            <person name="Crozier J."/>
            <person name="Davis R.E."/>
            <person name="Shao J."/>
            <person name="Melnick R.L."/>
            <person name="Pereira G.A.G."/>
            <person name="Bailey B.A."/>
        </authorList>
    </citation>
    <scope>NUCLEOTIDE SEQUENCE [LARGE SCALE GENOMIC DNA]</scope>
    <source>
        <strain evidence="3 4">MCA 2997</strain>
    </source>
</reference>
<protein>
    <submittedName>
        <fullName evidence="3">Uncharacterized protein</fullName>
    </submittedName>
</protein>
<proteinExistence type="predicted"/>
<feature type="region of interest" description="Disordered" evidence="1">
    <location>
        <begin position="389"/>
        <end position="452"/>
    </location>
</feature>
<dbReference type="KEGG" id="mrr:Moror_1289"/>
<feature type="transmembrane region" description="Helical" evidence="2">
    <location>
        <begin position="330"/>
        <end position="355"/>
    </location>
</feature>
<keyword evidence="4" id="KW-1185">Reference proteome</keyword>
<feature type="compositionally biased region" description="Low complexity" evidence="1">
    <location>
        <begin position="400"/>
        <end position="420"/>
    </location>
</feature>
<feature type="compositionally biased region" description="Basic and acidic residues" evidence="1">
    <location>
        <begin position="424"/>
        <end position="433"/>
    </location>
</feature>
<evidence type="ECO:0000256" key="2">
    <source>
        <dbReference type="SAM" id="Phobius"/>
    </source>
</evidence>